<evidence type="ECO:0000256" key="8">
    <source>
        <dbReference type="ARBA" id="ARBA00022723"/>
    </source>
</evidence>
<keyword evidence="14" id="KW-0413">Isomerase</keyword>
<dbReference type="FunFam" id="3.90.79.10:FF:000012">
    <property type="entry name" value="Isopentenyl-diphosphate Delta-isomerase 1"/>
    <property type="match status" value="1"/>
</dbReference>
<comment type="pathway">
    <text evidence="4">Isoprenoid biosynthesis; dimethylallyl diphosphate biosynthesis; dimethylallyl diphosphate from isopentenyl diphosphate: step 1/1.</text>
</comment>
<evidence type="ECO:0000256" key="11">
    <source>
        <dbReference type="ARBA" id="ARBA00022955"/>
    </source>
</evidence>
<dbReference type="EMBL" id="OA887550">
    <property type="protein sequence ID" value="CAD7283494.1"/>
    <property type="molecule type" value="Genomic_DNA"/>
</dbReference>
<keyword evidence="11" id="KW-0752">Steroid biosynthesis</keyword>
<keyword evidence="9" id="KW-0753">Steroid metabolism</keyword>
<proteinExistence type="inferred from homology"/>
<comment type="function">
    <text evidence="3">Catalyzes the 1,3-allylic rearrangement of the homoallylic substrate isopentenyl (IPP) to its highly electrophilic allylic isomer, dimethylallyl diphosphate (DMAPP).</text>
</comment>
<evidence type="ECO:0000256" key="14">
    <source>
        <dbReference type="ARBA" id="ARBA00023235"/>
    </source>
</evidence>
<dbReference type="PANTHER" id="PTHR10885:SF0">
    <property type="entry name" value="ISOPENTENYL-DIPHOSPHATE DELTA-ISOMERASE"/>
    <property type="match status" value="1"/>
</dbReference>
<dbReference type="GO" id="GO:0050992">
    <property type="term" value="P:dimethylallyl diphosphate biosynthetic process"/>
    <property type="evidence" value="ECO:0007669"/>
    <property type="project" value="UniProtKB-UniPathway"/>
</dbReference>
<organism evidence="16">
    <name type="scientific">Notodromas monacha</name>
    <dbReference type="NCBI Taxonomy" id="399045"/>
    <lineage>
        <taxon>Eukaryota</taxon>
        <taxon>Metazoa</taxon>
        <taxon>Ecdysozoa</taxon>
        <taxon>Arthropoda</taxon>
        <taxon>Crustacea</taxon>
        <taxon>Oligostraca</taxon>
        <taxon>Ostracoda</taxon>
        <taxon>Podocopa</taxon>
        <taxon>Podocopida</taxon>
        <taxon>Cypridocopina</taxon>
        <taxon>Cypridoidea</taxon>
        <taxon>Cyprididae</taxon>
        <taxon>Notodromas</taxon>
    </lineage>
</organism>
<gene>
    <name evidence="16" type="ORF">NMOB1V02_LOCUS11109</name>
</gene>
<keyword evidence="10" id="KW-0460">Magnesium</keyword>
<sequence length="419" mass="47858">MVHSKSSHGRTGLLMCDMLVQMARESDSFRAASTSDSECKMSSSSATGWFMRSWLVEVGQPRCVGSHPRAPSSSEERRYFQVKITTSVLTPLGLPVESSRFSSAAEQSRDQIPERRENMALSTSSRSHFKNLQSFEENVMELSLIRFSGAKKFLSDPFSRGISAKSFSHSAKKGDAYITMSDRVAQNDDSKLDAKQKSLLDTEQLILLNEKDEPIGADTKKNCHSWLNKAGRVPLHRGFSVYLFNSKKEFLLTQRAATKVMSPLRFTNTCCSHPWATPEESEEKAALGVKRAAVRRLSEELGIPKGAITPDDLWYMHRFYYEVKSSEVYGWGEHEIYYLFVCVKDVELNPDPNEVNACRYVKRSEFDEFKRQLETNELVTTPWFKHIAMNYLGNYWDNLDNLKPLQDHKTIHELDLPDF</sequence>
<comment type="catalytic activity">
    <reaction evidence="1">
        <text>isopentenyl diphosphate = dimethylallyl diphosphate</text>
        <dbReference type="Rhea" id="RHEA:23284"/>
        <dbReference type="ChEBI" id="CHEBI:57623"/>
        <dbReference type="ChEBI" id="CHEBI:128769"/>
        <dbReference type="EC" id="5.3.3.2"/>
    </reaction>
</comment>
<dbReference type="SUPFAM" id="SSF55811">
    <property type="entry name" value="Nudix"/>
    <property type="match status" value="1"/>
</dbReference>
<evidence type="ECO:0000259" key="15">
    <source>
        <dbReference type="PROSITE" id="PS51462"/>
    </source>
</evidence>
<dbReference type="PROSITE" id="PS51462">
    <property type="entry name" value="NUDIX"/>
    <property type="match status" value="1"/>
</dbReference>
<dbReference type="Proteomes" id="UP000678499">
    <property type="component" value="Unassembled WGS sequence"/>
</dbReference>
<dbReference type="GO" id="GO:0005737">
    <property type="term" value="C:cytoplasm"/>
    <property type="evidence" value="ECO:0007669"/>
    <property type="project" value="TreeGrafter"/>
</dbReference>
<evidence type="ECO:0000256" key="3">
    <source>
        <dbReference type="ARBA" id="ARBA00003951"/>
    </source>
</evidence>
<evidence type="ECO:0000256" key="9">
    <source>
        <dbReference type="ARBA" id="ARBA00022778"/>
    </source>
</evidence>
<protein>
    <recommendedName>
        <fullName evidence="6">isopentenyl-diphosphate Delta-isomerase</fullName>
        <ecNumber evidence="6">5.3.3.2</ecNumber>
    </recommendedName>
</protein>
<dbReference type="NCBIfam" id="TIGR02150">
    <property type="entry name" value="IPP_isom_1"/>
    <property type="match status" value="1"/>
</dbReference>
<evidence type="ECO:0000256" key="6">
    <source>
        <dbReference type="ARBA" id="ARBA00012057"/>
    </source>
</evidence>
<keyword evidence="9" id="KW-0756">Sterol biosynthesis</keyword>
<comment type="similarity">
    <text evidence="5">Belongs to the IPP isomerase type 1 family.</text>
</comment>
<evidence type="ECO:0000256" key="1">
    <source>
        <dbReference type="ARBA" id="ARBA00000374"/>
    </source>
</evidence>
<dbReference type="InterPro" id="IPR000086">
    <property type="entry name" value="NUDIX_hydrolase_dom"/>
</dbReference>
<keyword evidence="7" id="KW-0444">Lipid biosynthesis</keyword>
<keyword evidence="9" id="KW-0152">Cholesterol biosynthesis</keyword>
<keyword evidence="9" id="KW-1207">Sterol metabolism</keyword>
<dbReference type="CDD" id="cd02885">
    <property type="entry name" value="NUDIX_IPP_Isomerase"/>
    <property type="match status" value="1"/>
</dbReference>
<dbReference type="OrthoDB" id="510307at2759"/>
<name>A0A7R9BYC8_9CRUS</name>
<dbReference type="Gene3D" id="3.90.79.10">
    <property type="entry name" value="Nucleoside Triphosphate Pyrophosphohydrolase"/>
    <property type="match status" value="1"/>
</dbReference>
<keyword evidence="13" id="KW-0414">Isoprene biosynthesis</keyword>
<evidence type="ECO:0000256" key="10">
    <source>
        <dbReference type="ARBA" id="ARBA00022842"/>
    </source>
</evidence>
<keyword evidence="9" id="KW-0153">Cholesterol metabolism</keyword>
<dbReference type="EMBL" id="CAJPEX010005513">
    <property type="protein sequence ID" value="CAG0923646.1"/>
    <property type="molecule type" value="Genomic_DNA"/>
</dbReference>
<dbReference type="GO" id="GO:0046872">
    <property type="term" value="F:metal ion binding"/>
    <property type="evidence" value="ECO:0007669"/>
    <property type="project" value="UniProtKB-KW"/>
</dbReference>
<dbReference type="UniPathway" id="UPA00059">
    <property type="reaction ID" value="UER00104"/>
</dbReference>
<evidence type="ECO:0000256" key="13">
    <source>
        <dbReference type="ARBA" id="ARBA00023229"/>
    </source>
</evidence>
<dbReference type="EC" id="5.3.3.2" evidence="6"/>
<comment type="cofactor">
    <cofactor evidence="2">
        <name>Mg(2+)</name>
        <dbReference type="ChEBI" id="CHEBI:18420"/>
    </cofactor>
</comment>
<keyword evidence="12" id="KW-0443">Lipid metabolism</keyword>
<evidence type="ECO:0000256" key="4">
    <source>
        <dbReference type="ARBA" id="ARBA00004826"/>
    </source>
</evidence>
<dbReference type="AlphaFoldDB" id="A0A7R9BYC8"/>
<dbReference type="Pfam" id="PF00293">
    <property type="entry name" value="NUDIX"/>
    <property type="match status" value="1"/>
</dbReference>
<dbReference type="InterPro" id="IPR011876">
    <property type="entry name" value="IsopentenylPP_isomerase_typ1"/>
</dbReference>
<dbReference type="GO" id="GO:0009240">
    <property type="term" value="P:isopentenyl diphosphate biosynthetic process"/>
    <property type="evidence" value="ECO:0007669"/>
    <property type="project" value="TreeGrafter"/>
</dbReference>
<reference evidence="16" key="1">
    <citation type="submission" date="2020-11" db="EMBL/GenBank/DDBJ databases">
        <authorList>
            <person name="Tran Van P."/>
        </authorList>
    </citation>
    <scope>NUCLEOTIDE SEQUENCE</scope>
</reference>
<dbReference type="InterPro" id="IPR015797">
    <property type="entry name" value="NUDIX_hydrolase-like_dom_sf"/>
</dbReference>
<feature type="domain" description="Nudix hydrolase" evidence="15">
    <location>
        <begin position="234"/>
        <end position="386"/>
    </location>
</feature>
<evidence type="ECO:0000313" key="17">
    <source>
        <dbReference type="Proteomes" id="UP000678499"/>
    </source>
</evidence>
<evidence type="ECO:0000256" key="12">
    <source>
        <dbReference type="ARBA" id="ARBA00023098"/>
    </source>
</evidence>
<evidence type="ECO:0000256" key="7">
    <source>
        <dbReference type="ARBA" id="ARBA00022516"/>
    </source>
</evidence>
<dbReference type="PANTHER" id="PTHR10885">
    <property type="entry name" value="ISOPENTENYL-DIPHOSPHATE DELTA-ISOMERASE"/>
    <property type="match status" value="1"/>
</dbReference>
<keyword evidence="8" id="KW-0479">Metal-binding</keyword>
<dbReference type="GO" id="GO:0004452">
    <property type="term" value="F:isopentenyl-diphosphate delta-isomerase activity"/>
    <property type="evidence" value="ECO:0007669"/>
    <property type="project" value="UniProtKB-EC"/>
</dbReference>
<evidence type="ECO:0000256" key="5">
    <source>
        <dbReference type="ARBA" id="ARBA00007579"/>
    </source>
</evidence>
<evidence type="ECO:0000313" key="16">
    <source>
        <dbReference type="EMBL" id="CAD7283494.1"/>
    </source>
</evidence>
<accession>A0A7R9BYC8</accession>
<dbReference type="GO" id="GO:0006695">
    <property type="term" value="P:cholesterol biosynthetic process"/>
    <property type="evidence" value="ECO:0007669"/>
    <property type="project" value="UniProtKB-KW"/>
</dbReference>
<keyword evidence="17" id="KW-1185">Reference proteome</keyword>
<evidence type="ECO:0000256" key="2">
    <source>
        <dbReference type="ARBA" id="ARBA00001946"/>
    </source>
</evidence>